<dbReference type="Pfam" id="PF13280">
    <property type="entry name" value="WYL"/>
    <property type="match status" value="1"/>
</dbReference>
<evidence type="ECO:0000259" key="1">
    <source>
        <dbReference type="Pfam" id="PF13280"/>
    </source>
</evidence>
<reference evidence="4" key="1">
    <citation type="submission" date="2018-11" db="EMBL/GenBank/DDBJ databases">
        <title>Proposal to divide the Flavobacteriaceae and reorganize its genera based on Amino Acid Identity values calculated from whole genome sequences.</title>
        <authorList>
            <person name="Nicholson A.C."/>
            <person name="Gulvik C.A."/>
            <person name="Whitney A.M."/>
            <person name="Humrighouse B.W."/>
            <person name="Bell M."/>
            <person name="Holmens B."/>
            <person name="Steigerwalt A."/>
            <person name="Villarma A."/>
            <person name="Sheth M."/>
            <person name="Batra D."/>
            <person name="Pryor J."/>
            <person name="Bernardet J.-F."/>
            <person name="Hugo C."/>
            <person name="Kampfer P."/>
            <person name="Newman J."/>
            <person name="Mcquiston J.R."/>
        </authorList>
    </citation>
    <scope>NUCLEOTIDE SEQUENCE [LARGE SCALE GENOMIC DNA]</scope>
    <source>
        <strain evidence="4">H3056</strain>
    </source>
</reference>
<dbReference type="PANTHER" id="PTHR34580:SF9">
    <property type="entry name" value="SLL5097 PROTEIN"/>
    <property type="match status" value="1"/>
</dbReference>
<evidence type="ECO:0000313" key="4">
    <source>
        <dbReference type="Proteomes" id="UP000270224"/>
    </source>
</evidence>
<feature type="domain" description="WCX" evidence="2">
    <location>
        <begin position="223"/>
        <end position="300"/>
    </location>
</feature>
<dbReference type="InterPro" id="IPR051534">
    <property type="entry name" value="CBASS_pafABC_assoc_protein"/>
</dbReference>
<dbReference type="OrthoDB" id="43316at2"/>
<accession>A0A3N0WTM1</accession>
<evidence type="ECO:0000259" key="2">
    <source>
        <dbReference type="Pfam" id="PF25583"/>
    </source>
</evidence>
<dbReference type="InterPro" id="IPR057727">
    <property type="entry name" value="WCX_dom"/>
</dbReference>
<dbReference type="Pfam" id="PF25583">
    <property type="entry name" value="WCX"/>
    <property type="match status" value="1"/>
</dbReference>
<evidence type="ECO:0000313" key="3">
    <source>
        <dbReference type="EMBL" id="ROI08392.1"/>
    </source>
</evidence>
<dbReference type="PROSITE" id="PS52050">
    <property type="entry name" value="WYL"/>
    <property type="match status" value="1"/>
</dbReference>
<name>A0A3N0WTM1_9FLAO</name>
<dbReference type="RefSeq" id="WP_123266686.1">
    <property type="nucleotide sequence ID" value="NZ_RJUG01000004.1"/>
</dbReference>
<dbReference type="AlphaFoldDB" id="A0A3N0WTM1"/>
<organism evidence="3 4">
    <name type="scientific">Kaistella daneshvariae</name>
    <dbReference type="NCBI Taxonomy" id="2487074"/>
    <lineage>
        <taxon>Bacteria</taxon>
        <taxon>Pseudomonadati</taxon>
        <taxon>Bacteroidota</taxon>
        <taxon>Flavobacteriia</taxon>
        <taxon>Flavobacteriales</taxon>
        <taxon>Weeksellaceae</taxon>
        <taxon>Chryseobacterium group</taxon>
        <taxon>Kaistella</taxon>
    </lineage>
</organism>
<dbReference type="EMBL" id="RJUG01000004">
    <property type="protein sequence ID" value="ROI08392.1"/>
    <property type="molecule type" value="Genomic_DNA"/>
</dbReference>
<comment type="caution">
    <text evidence="3">The sequence shown here is derived from an EMBL/GenBank/DDBJ whole genome shotgun (WGS) entry which is preliminary data.</text>
</comment>
<dbReference type="Proteomes" id="UP000270224">
    <property type="component" value="Unassembled WGS sequence"/>
</dbReference>
<dbReference type="PANTHER" id="PTHR34580">
    <property type="match status" value="1"/>
</dbReference>
<protein>
    <submittedName>
        <fullName evidence="3">WYL domain-containing protein</fullName>
    </submittedName>
</protein>
<sequence>MAKEEQMLRMQYIQEFLRGRKDKGASYPEIKDYLERKFEEKDLGELKFTDRTFQRDKKAILKVAGIQISYRRSRDVYYIEEEELTNAEESVFDNLLLVEAYREAKSNSDIMIFEPRKSRGLNLLNGIIHAIQNSKVVNFTYEKYWTTEKSERVVEPYALKEFNHRWYLLANEFKSEKLFIKTFALDRISDFEIKNSSFKKQQFDPRTAFNHSFGIIAPNKEKPTEVVLSFDREQGNYIKSLPLHHSQRVVKEENGRTLFSYFLVPTYDFRLEILSHGQRVEVISPRELRTEIKNELHDAAEKYGKEEVK</sequence>
<feature type="domain" description="WYL" evidence="1">
    <location>
        <begin position="123"/>
        <end position="192"/>
    </location>
</feature>
<dbReference type="InterPro" id="IPR026881">
    <property type="entry name" value="WYL_dom"/>
</dbReference>
<proteinExistence type="predicted"/>
<gene>
    <name evidence="3" type="ORF">EGI11_12265</name>
</gene>